<feature type="domain" description="GXWXG" evidence="1">
    <location>
        <begin position="24"/>
        <end position="82"/>
    </location>
</feature>
<dbReference type="Pfam" id="PF14231">
    <property type="entry name" value="GXWXG"/>
    <property type="match status" value="1"/>
</dbReference>
<dbReference type="Pfam" id="PF14232">
    <property type="entry name" value="DUF4334"/>
    <property type="match status" value="1"/>
</dbReference>
<dbReference type="InterPro" id="IPR025568">
    <property type="entry name" value="DUF4334"/>
</dbReference>
<reference evidence="3 4" key="1">
    <citation type="submission" date="2013-05" db="EMBL/GenBank/DDBJ databases">
        <title>Genome assembly of Chondromyces apiculatus DSM 436.</title>
        <authorList>
            <person name="Sharma G."/>
            <person name="Khatri I."/>
            <person name="Kaur C."/>
            <person name="Mayilraj S."/>
            <person name="Subramanian S."/>
        </authorList>
    </citation>
    <scope>NUCLEOTIDE SEQUENCE [LARGE SCALE GENOMIC DNA]</scope>
    <source>
        <strain evidence="3 4">DSM 436</strain>
    </source>
</reference>
<feature type="domain" description="DUF4334" evidence="2">
    <location>
        <begin position="91"/>
        <end position="146"/>
    </location>
</feature>
<dbReference type="EMBL" id="ASRX01000010">
    <property type="protein sequence ID" value="EYF07504.1"/>
    <property type="molecule type" value="Genomic_DNA"/>
</dbReference>
<dbReference type="AlphaFoldDB" id="A0A017TE30"/>
<dbReference type="STRING" id="1192034.CAP_0257"/>
<accession>A0A017TE30</accession>
<comment type="caution">
    <text evidence="3">The sequence shown here is derived from an EMBL/GenBank/DDBJ whole genome shotgun (WGS) entry which is preliminary data.</text>
</comment>
<proteinExistence type="predicted"/>
<dbReference type="InterPro" id="IPR025951">
    <property type="entry name" value="GXWXG_dom"/>
</dbReference>
<dbReference type="eggNOG" id="ENOG5032S1R">
    <property type="taxonomic scope" value="Bacteria"/>
</dbReference>
<organism evidence="3 4">
    <name type="scientific">Chondromyces apiculatus DSM 436</name>
    <dbReference type="NCBI Taxonomy" id="1192034"/>
    <lineage>
        <taxon>Bacteria</taxon>
        <taxon>Pseudomonadati</taxon>
        <taxon>Myxococcota</taxon>
        <taxon>Polyangia</taxon>
        <taxon>Polyangiales</taxon>
        <taxon>Polyangiaceae</taxon>
        <taxon>Chondromyces</taxon>
    </lineage>
</organism>
<evidence type="ECO:0000313" key="4">
    <source>
        <dbReference type="Proteomes" id="UP000019678"/>
    </source>
</evidence>
<keyword evidence="4" id="KW-1185">Reference proteome</keyword>
<evidence type="ECO:0000313" key="3">
    <source>
        <dbReference type="EMBL" id="EYF07504.1"/>
    </source>
</evidence>
<name>A0A017TE30_9BACT</name>
<evidence type="ECO:0008006" key="5">
    <source>
        <dbReference type="Google" id="ProtNLM"/>
    </source>
</evidence>
<dbReference type="Proteomes" id="UP000019678">
    <property type="component" value="Unassembled WGS sequence"/>
</dbReference>
<sequence>MKAEARFQELLGSTRKVAIEALYELFDGLEAIDTPFMLGEWEGGVFNTGHPGEQQLEGLRWVGKTFHGENDVDPIVSRTADGGREANPVLGKATLRFVRYRGVSTATMVYDQHPVYDHFRKITSGLVLGVMDRKGETLPLFFYLRKV</sequence>
<dbReference type="Gene3D" id="2.40.128.580">
    <property type="entry name" value="GXWXG domain"/>
    <property type="match status" value="1"/>
</dbReference>
<protein>
    <recommendedName>
        <fullName evidence="5">DUF4334 domain-containing protein</fullName>
    </recommendedName>
</protein>
<evidence type="ECO:0000259" key="1">
    <source>
        <dbReference type="Pfam" id="PF14231"/>
    </source>
</evidence>
<evidence type="ECO:0000259" key="2">
    <source>
        <dbReference type="Pfam" id="PF14232"/>
    </source>
</evidence>
<gene>
    <name evidence="3" type="ORF">CAP_0257</name>
</gene>